<evidence type="ECO:0000313" key="4">
    <source>
        <dbReference type="Proteomes" id="UP001068021"/>
    </source>
</evidence>
<name>A0A9E5A1E7_9EURY</name>
<evidence type="ECO:0000313" key="3">
    <source>
        <dbReference type="EMBL" id="MCZ3373809.1"/>
    </source>
</evidence>
<comment type="caution">
    <text evidence="2">The sequence shown here is derived from an EMBL/GenBank/DDBJ whole genome shotgun (WGS) entry which is preliminary data.</text>
</comment>
<keyword evidence="4" id="KW-1185">Reference proteome</keyword>
<dbReference type="EMBL" id="JAPVES010000030">
    <property type="protein sequence ID" value="MCZ3373809.1"/>
    <property type="molecule type" value="Genomic_DNA"/>
</dbReference>
<sequence>MNGLEGKKIVITRPAERAKDSVEMVKSYGAVPIVTPTIELKDSKPEEVIKLCNMINELDWLIFTSPRAIKSFFKHCSLEGAENLKIATIGPKTEEVLNEYNVRADLIPDNYTAEGLLEAFEKFDVNGMKMGLPRTMVARYTLPNGLEDRGAQVFLADAYKSEMPDDKSKIYKLIDDILNKDIDVVMFTSPLTVKNLIKVAKEENKAEILDIFRNNEVLVAAIGPITKKVLDAYKINPVMPEVYTFKNMLDKLVDVMNNPSEGN</sequence>
<dbReference type="PANTHER" id="PTHR40082">
    <property type="entry name" value="BLR5956 PROTEIN"/>
    <property type="match status" value="1"/>
</dbReference>
<dbReference type="InterPro" id="IPR036108">
    <property type="entry name" value="4pyrrol_syn_uPrphyn_synt_sf"/>
</dbReference>
<dbReference type="GO" id="GO:0006780">
    <property type="term" value="P:uroporphyrinogen III biosynthetic process"/>
    <property type="evidence" value="ECO:0007669"/>
    <property type="project" value="InterPro"/>
</dbReference>
<dbReference type="EMBL" id="JAPVER010000020">
    <property type="protein sequence ID" value="MCZ3367044.1"/>
    <property type="molecule type" value="Genomic_DNA"/>
</dbReference>
<reference evidence="2" key="1">
    <citation type="submission" date="2022-12" db="EMBL/GenBank/DDBJ databases">
        <title>Reclassification of two methanogenic archaea species isolated from the Kolyma lowland permafrost.</title>
        <authorList>
            <person name="Trubitsyn V.E."/>
            <person name="Rivkina E.M."/>
            <person name="Shcherbakova V.A."/>
        </authorList>
    </citation>
    <scope>NUCLEOTIDE SEQUENCE</scope>
    <source>
        <strain evidence="2">M2</strain>
        <strain evidence="3">MK4</strain>
    </source>
</reference>
<gene>
    <name evidence="3" type="ORF">O3H35_14255</name>
    <name evidence="2" type="ORF">O3H54_14240</name>
</gene>
<dbReference type="RefSeq" id="WP_048080603.1">
    <property type="nucleotide sequence ID" value="NZ_JAPVER010000020.1"/>
</dbReference>
<dbReference type="CDD" id="cd06578">
    <property type="entry name" value="HemD"/>
    <property type="match status" value="1"/>
</dbReference>
<dbReference type="InterPro" id="IPR003754">
    <property type="entry name" value="4pyrrol_synth_uPrphyn_synth"/>
</dbReference>
<evidence type="ECO:0000313" key="2">
    <source>
        <dbReference type="EMBL" id="MCZ3367044.1"/>
    </source>
</evidence>
<evidence type="ECO:0000259" key="1">
    <source>
        <dbReference type="Pfam" id="PF02602"/>
    </source>
</evidence>
<dbReference type="SUPFAM" id="SSF69618">
    <property type="entry name" value="HemD-like"/>
    <property type="match status" value="1"/>
</dbReference>
<dbReference type="Gene3D" id="3.40.50.10090">
    <property type="match status" value="2"/>
</dbReference>
<dbReference type="Pfam" id="PF02602">
    <property type="entry name" value="HEM4"/>
    <property type="match status" value="1"/>
</dbReference>
<feature type="domain" description="Tetrapyrrole biosynthesis uroporphyrinogen III synthase" evidence="1">
    <location>
        <begin position="23"/>
        <end position="249"/>
    </location>
</feature>
<proteinExistence type="predicted"/>
<dbReference type="PANTHER" id="PTHR40082:SF1">
    <property type="entry name" value="BLR5956 PROTEIN"/>
    <property type="match status" value="1"/>
</dbReference>
<organism evidence="2 4">
    <name type="scientific">Methanobacterium veterum</name>
    <dbReference type="NCBI Taxonomy" id="408577"/>
    <lineage>
        <taxon>Archaea</taxon>
        <taxon>Methanobacteriati</taxon>
        <taxon>Methanobacteriota</taxon>
        <taxon>Methanomada group</taxon>
        <taxon>Methanobacteria</taxon>
        <taxon>Methanobacteriales</taxon>
        <taxon>Methanobacteriaceae</taxon>
        <taxon>Methanobacterium</taxon>
    </lineage>
</organism>
<dbReference type="InterPro" id="IPR039793">
    <property type="entry name" value="UROS/Hem4"/>
</dbReference>
<dbReference type="AlphaFoldDB" id="A0A9E5A1E7"/>
<accession>A0A9E5A1E7</accession>
<protein>
    <submittedName>
        <fullName evidence="2">Uroporphyrinogen-III synthase</fullName>
    </submittedName>
</protein>
<dbReference type="GO" id="GO:0004852">
    <property type="term" value="F:uroporphyrinogen-III synthase activity"/>
    <property type="evidence" value="ECO:0007669"/>
    <property type="project" value="InterPro"/>
</dbReference>
<dbReference type="Proteomes" id="UP001068021">
    <property type="component" value="Unassembled WGS sequence"/>
</dbReference>
<dbReference type="Proteomes" id="UP001074446">
    <property type="component" value="Unassembled WGS sequence"/>
</dbReference>